<evidence type="ECO:0000313" key="6">
    <source>
        <dbReference type="Proteomes" id="UP000233332"/>
    </source>
</evidence>
<feature type="domain" description="GST C-terminal" evidence="4">
    <location>
        <begin position="89"/>
        <end position="222"/>
    </location>
</feature>
<dbReference type="InterPro" id="IPR004046">
    <property type="entry name" value="GST_C"/>
</dbReference>
<dbReference type="AlphaFoldDB" id="A0A2N3L701"/>
<dbReference type="InterPro" id="IPR040079">
    <property type="entry name" value="Glutathione_S-Trfase"/>
</dbReference>
<dbReference type="SFLD" id="SFLDS00019">
    <property type="entry name" value="Glutathione_Transferase_(cytos"/>
    <property type="match status" value="1"/>
</dbReference>
<comment type="caution">
    <text evidence="5">The sequence shown here is derived from an EMBL/GenBank/DDBJ whole genome shotgun (WGS) entry which is preliminary data.</text>
</comment>
<dbReference type="InterPro" id="IPR036249">
    <property type="entry name" value="Thioredoxin-like_sf"/>
</dbReference>
<name>A0A2N3L701_9PROT</name>
<dbReference type="RefSeq" id="WP_101301044.1">
    <property type="nucleotide sequence ID" value="NZ_NXGX01000003.1"/>
</dbReference>
<evidence type="ECO:0000259" key="3">
    <source>
        <dbReference type="PROSITE" id="PS50404"/>
    </source>
</evidence>
<dbReference type="InterPro" id="IPR010987">
    <property type="entry name" value="Glutathione-S-Trfase_C-like"/>
</dbReference>
<dbReference type="CDD" id="cd00299">
    <property type="entry name" value="GST_C_family"/>
    <property type="match status" value="1"/>
</dbReference>
<dbReference type="SUPFAM" id="SSF47616">
    <property type="entry name" value="GST C-terminal domain-like"/>
    <property type="match status" value="1"/>
</dbReference>
<dbReference type="Gene3D" id="1.20.1050.10">
    <property type="match status" value="1"/>
</dbReference>
<keyword evidence="6" id="KW-1185">Reference proteome</keyword>
<proteinExistence type="predicted"/>
<accession>A0A2N3L701</accession>
<keyword evidence="2 5" id="KW-0808">Transferase</keyword>
<protein>
    <recommendedName>
        <fullName evidence="1">glutathione transferase</fullName>
        <ecNumber evidence="1">2.5.1.18</ecNumber>
    </recommendedName>
</protein>
<evidence type="ECO:0000256" key="1">
    <source>
        <dbReference type="ARBA" id="ARBA00012452"/>
    </source>
</evidence>
<feature type="domain" description="GST N-terminal" evidence="3">
    <location>
        <begin position="2"/>
        <end position="84"/>
    </location>
</feature>
<dbReference type="SUPFAM" id="SSF52833">
    <property type="entry name" value="Thioredoxin-like"/>
    <property type="match status" value="1"/>
</dbReference>
<dbReference type="Pfam" id="PF13417">
    <property type="entry name" value="GST_N_3"/>
    <property type="match status" value="1"/>
</dbReference>
<dbReference type="SFLD" id="SFLDG00358">
    <property type="entry name" value="Main_(cytGST)"/>
    <property type="match status" value="1"/>
</dbReference>
<evidence type="ECO:0000259" key="4">
    <source>
        <dbReference type="PROSITE" id="PS50405"/>
    </source>
</evidence>
<dbReference type="PROSITE" id="PS50404">
    <property type="entry name" value="GST_NTER"/>
    <property type="match status" value="1"/>
</dbReference>
<dbReference type="EC" id="2.5.1.18" evidence="1"/>
<dbReference type="GO" id="GO:0004364">
    <property type="term" value="F:glutathione transferase activity"/>
    <property type="evidence" value="ECO:0007669"/>
    <property type="project" value="UniProtKB-EC"/>
</dbReference>
<organism evidence="5 6">
    <name type="scientific">Thalassospira lohafexi</name>
    <dbReference type="NCBI Taxonomy" id="744227"/>
    <lineage>
        <taxon>Bacteria</taxon>
        <taxon>Pseudomonadati</taxon>
        <taxon>Pseudomonadota</taxon>
        <taxon>Alphaproteobacteria</taxon>
        <taxon>Rhodospirillales</taxon>
        <taxon>Thalassospiraceae</taxon>
        <taxon>Thalassospira</taxon>
    </lineage>
</organism>
<dbReference type="Gene3D" id="3.40.30.10">
    <property type="entry name" value="Glutaredoxin"/>
    <property type="match status" value="1"/>
</dbReference>
<evidence type="ECO:0000256" key="2">
    <source>
        <dbReference type="ARBA" id="ARBA00022679"/>
    </source>
</evidence>
<dbReference type="GO" id="GO:0005737">
    <property type="term" value="C:cytoplasm"/>
    <property type="evidence" value="ECO:0007669"/>
    <property type="project" value="TreeGrafter"/>
</dbReference>
<sequence length="222" mass="24929">MSELMIIGMPRSSLTRTVRIACIEKEIPFEFSTRNVQLPGQRATPEVSNRNPFGKVPVLVHGKLVLYETAAICRYIDDTFSGPLLRPVHTEKIALMNQWISLAMTRLDQNIIRNFVIPMVFANTKQRHDPGFSVRMNQMGDLIAHDLGVLDDAYVDGWLFGDRFTIPDMMIMPMLHYLNAMPGGPEMIANAPNVKAAFTRFKARSSAAQTDPLLPDQILKSA</sequence>
<evidence type="ECO:0000313" key="5">
    <source>
        <dbReference type="EMBL" id="PKR58653.1"/>
    </source>
</evidence>
<dbReference type="PROSITE" id="PS50405">
    <property type="entry name" value="GST_CTER"/>
    <property type="match status" value="1"/>
</dbReference>
<dbReference type="GO" id="GO:0043295">
    <property type="term" value="F:glutathione binding"/>
    <property type="evidence" value="ECO:0007669"/>
    <property type="project" value="TreeGrafter"/>
</dbReference>
<reference evidence="5 6" key="1">
    <citation type="submission" date="2017-09" db="EMBL/GenBank/DDBJ databases">
        <title>Biodiversity and function of Thalassospira species in the particle-attached aromatic-hydrocarbon-degrading consortia from the surface seawater of the China South Sea.</title>
        <authorList>
            <person name="Dong C."/>
            <person name="Lai Q."/>
            <person name="Shao Z."/>
        </authorList>
    </citation>
    <scope>NUCLEOTIDE SEQUENCE [LARGE SCALE GENOMIC DNA]</scope>
    <source>
        <strain evidence="5 6">139Z-12</strain>
    </source>
</reference>
<dbReference type="PANTHER" id="PTHR43900:SF3">
    <property type="entry name" value="GLUTATHIONE S-TRANSFERASE RHO"/>
    <property type="match status" value="1"/>
</dbReference>
<dbReference type="InterPro" id="IPR004045">
    <property type="entry name" value="Glutathione_S-Trfase_N"/>
</dbReference>
<dbReference type="PANTHER" id="PTHR43900">
    <property type="entry name" value="GLUTATHIONE S-TRANSFERASE RHO"/>
    <property type="match status" value="1"/>
</dbReference>
<dbReference type="InterPro" id="IPR036282">
    <property type="entry name" value="Glutathione-S-Trfase_C_sf"/>
</dbReference>
<dbReference type="Proteomes" id="UP000233332">
    <property type="component" value="Unassembled WGS sequence"/>
</dbReference>
<dbReference type="EMBL" id="NXGX01000003">
    <property type="protein sequence ID" value="PKR58653.1"/>
    <property type="molecule type" value="Genomic_DNA"/>
</dbReference>
<gene>
    <name evidence="5" type="ORF">COO92_07195</name>
</gene>
<dbReference type="Pfam" id="PF14497">
    <property type="entry name" value="GST_C_3"/>
    <property type="match status" value="1"/>
</dbReference>
<dbReference type="GO" id="GO:0006749">
    <property type="term" value="P:glutathione metabolic process"/>
    <property type="evidence" value="ECO:0007669"/>
    <property type="project" value="TreeGrafter"/>
</dbReference>